<reference evidence="3" key="1">
    <citation type="journal article" date="2017" name="bioRxiv">
        <title>Comparative analysis of the genomes of Stylophora pistillata and Acropora digitifera provides evidence for extensive differences between species of corals.</title>
        <authorList>
            <person name="Voolstra C.R."/>
            <person name="Li Y."/>
            <person name="Liew Y.J."/>
            <person name="Baumgarten S."/>
            <person name="Zoccola D."/>
            <person name="Flot J.-F."/>
            <person name="Tambutte S."/>
            <person name="Allemand D."/>
            <person name="Aranda M."/>
        </authorList>
    </citation>
    <scope>NUCLEOTIDE SEQUENCE [LARGE SCALE GENOMIC DNA]</scope>
</reference>
<sequence>MKDSVIDDARKISGMSKLNNFEFNPESITAWCAYEIGSGKDIRIEKQSSECSYRWMGSAFSAGGFKSHSKKHPTQTESETIEKLEVSKTHKVIAGDETVAFACPQDGCVRVFQRYSALEKHLTSEKCTKSLEKRSLRDLAKIAYKSALQGVGTIPTLQPVPGLERRTDCCNKEGWALKSTKKAYRLSKKQRAYLNAKFNIDQSQLLTMEILGACLRVSRWRLEPTQSKSSPLKTSTGEIITDKSRLMECRVQYYSELYGRSSSVLPSVLDYIERLPIIFELDEPPTKEDLSKAISHISSGKAPGLHGIPAEVFKCSGNQLLDNLHQLLCKCWDERYVPREMRDSIISTLYKNKGDSSDRNSYRGISLLCIAGKLFARVALYRLQKIVERMYPESQCGFRSNRSTVDMIFSLRQLKEKCKEQQQPLCIPFNDVAKPFDLVSRDGLFKIPPLLGCPPKLLSFIKSFHDGSRGTVQYDGNRSEALDIKSGVKQGCVLAPTLFNIFFSVLLNHAFKSSEEGILIRSRSDGKLFNPARLRAKTKVRKDQPKEDEVMSQDTAATPTVRSKITSWKPSHSLPISAPPPQTTTALKWRLQKRFGKTATNMAKLSARVWENKKLTTQTKVAVYRACIVSTLLFGRMSWITYASQEKPLNIFHMRCLRRILSISWTDKVSNNEVLARANIPSMFTLIRQRRLRWLGDVYRMEDGRIPKDLLYGELETGSAYWQD</sequence>
<organism evidence="2 3">
    <name type="scientific">Stylophora pistillata</name>
    <name type="common">Smooth cauliflower coral</name>
    <dbReference type="NCBI Taxonomy" id="50429"/>
    <lineage>
        <taxon>Eukaryota</taxon>
        <taxon>Metazoa</taxon>
        <taxon>Cnidaria</taxon>
        <taxon>Anthozoa</taxon>
        <taxon>Hexacorallia</taxon>
        <taxon>Scleractinia</taxon>
        <taxon>Astrocoeniina</taxon>
        <taxon>Pocilloporidae</taxon>
        <taxon>Stylophora</taxon>
    </lineage>
</organism>
<keyword evidence="3" id="KW-1185">Reference proteome</keyword>
<protein>
    <submittedName>
        <fullName evidence="2">LINE-1 retrotransposable element ORF2 protein</fullName>
    </submittedName>
</protein>
<evidence type="ECO:0000313" key="3">
    <source>
        <dbReference type="Proteomes" id="UP000225706"/>
    </source>
</evidence>
<evidence type="ECO:0000313" key="2">
    <source>
        <dbReference type="EMBL" id="PFX23928.1"/>
    </source>
</evidence>
<feature type="domain" description="Reverse transcriptase" evidence="1">
    <location>
        <begin position="355"/>
        <end position="510"/>
    </location>
</feature>
<dbReference type="InterPro" id="IPR000477">
    <property type="entry name" value="RT_dom"/>
</dbReference>
<evidence type="ECO:0000259" key="1">
    <source>
        <dbReference type="Pfam" id="PF00078"/>
    </source>
</evidence>
<gene>
    <name evidence="2" type="primary">Pol</name>
    <name evidence="2" type="ORF">AWC38_SpisGene11518</name>
</gene>
<dbReference type="AlphaFoldDB" id="A0A2B4S5U0"/>
<dbReference type="CDD" id="cd01650">
    <property type="entry name" value="RT_nLTR_like"/>
    <property type="match status" value="1"/>
</dbReference>
<dbReference type="Proteomes" id="UP000225706">
    <property type="component" value="Unassembled WGS sequence"/>
</dbReference>
<dbReference type="Pfam" id="PF00078">
    <property type="entry name" value="RVT_1"/>
    <property type="match status" value="1"/>
</dbReference>
<dbReference type="EMBL" id="LSMT01000192">
    <property type="protein sequence ID" value="PFX23928.1"/>
    <property type="molecule type" value="Genomic_DNA"/>
</dbReference>
<accession>A0A2B4S5U0</accession>
<dbReference type="SUPFAM" id="SSF56672">
    <property type="entry name" value="DNA/RNA polymerases"/>
    <property type="match status" value="1"/>
</dbReference>
<dbReference type="PANTHER" id="PTHR47027:SF20">
    <property type="entry name" value="REVERSE TRANSCRIPTASE-LIKE PROTEIN WITH RNA-DIRECTED DNA POLYMERASE DOMAIN"/>
    <property type="match status" value="1"/>
</dbReference>
<dbReference type="OrthoDB" id="5984501at2759"/>
<dbReference type="InterPro" id="IPR043502">
    <property type="entry name" value="DNA/RNA_pol_sf"/>
</dbReference>
<dbReference type="PANTHER" id="PTHR47027">
    <property type="entry name" value="REVERSE TRANSCRIPTASE DOMAIN-CONTAINING PROTEIN"/>
    <property type="match status" value="1"/>
</dbReference>
<proteinExistence type="predicted"/>
<name>A0A2B4S5U0_STYPI</name>
<comment type="caution">
    <text evidence="2">The sequence shown here is derived from an EMBL/GenBank/DDBJ whole genome shotgun (WGS) entry which is preliminary data.</text>
</comment>